<keyword evidence="2" id="KW-1185">Reference proteome</keyword>
<organism evidence="1 2">
    <name type="scientific">Streptomyces ossamyceticus</name>
    <dbReference type="NCBI Taxonomy" id="249581"/>
    <lineage>
        <taxon>Bacteria</taxon>
        <taxon>Bacillati</taxon>
        <taxon>Actinomycetota</taxon>
        <taxon>Actinomycetes</taxon>
        <taxon>Kitasatosporales</taxon>
        <taxon>Streptomycetaceae</taxon>
        <taxon>Streptomyces</taxon>
    </lineage>
</organism>
<name>A0ABV2UTB7_9ACTN</name>
<gene>
    <name evidence="1" type="ORF">ABZZ21_09460</name>
</gene>
<comment type="caution">
    <text evidence="1">The sequence shown here is derived from an EMBL/GenBank/DDBJ whole genome shotgun (WGS) entry which is preliminary data.</text>
</comment>
<sequence>MQYEIRVEGQMSRTTTDAFPELDSCFVSGQMLLFGQVTDEAHFYGPLARFQSPGLHVLEMRRTTS</sequence>
<evidence type="ECO:0000313" key="2">
    <source>
        <dbReference type="Proteomes" id="UP001550210"/>
    </source>
</evidence>
<evidence type="ECO:0000313" key="1">
    <source>
        <dbReference type="EMBL" id="MET9844796.1"/>
    </source>
</evidence>
<accession>A0ABV2UTB7</accession>
<reference evidence="1 2" key="1">
    <citation type="submission" date="2024-06" db="EMBL/GenBank/DDBJ databases">
        <title>The Natural Products Discovery Center: Release of the First 8490 Sequenced Strains for Exploring Actinobacteria Biosynthetic Diversity.</title>
        <authorList>
            <person name="Kalkreuter E."/>
            <person name="Kautsar S.A."/>
            <person name="Yang D."/>
            <person name="Bader C.D."/>
            <person name="Teijaro C.N."/>
            <person name="Fluegel L."/>
            <person name="Davis C.M."/>
            <person name="Simpson J.R."/>
            <person name="Lauterbach L."/>
            <person name="Steele A.D."/>
            <person name="Gui C."/>
            <person name="Meng S."/>
            <person name="Li G."/>
            <person name="Viehrig K."/>
            <person name="Ye F."/>
            <person name="Su P."/>
            <person name="Kiefer A.F."/>
            <person name="Nichols A."/>
            <person name="Cepeda A.J."/>
            <person name="Yan W."/>
            <person name="Fan B."/>
            <person name="Jiang Y."/>
            <person name="Adhikari A."/>
            <person name="Zheng C.-J."/>
            <person name="Schuster L."/>
            <person name="Cowan T.M."/>
            <person name="Smanski M.J."/>
            <person name="Chevrette M.G."/>
            <person name="De Carvalho L.P.S."/>
            <person name="Shen B."/>
        </authorList>
    </citation>
    <scope>NUCLEOTIDE SEQUENCE [LARGE SCALE GENOMIC DNA]</scope>
    <source>
        <strain evidence="1 2">NPDC006434</strain>
    </source>
</reference>
<dbReference type="EMBL" id="JBEXPZ010000010">
    <property type="protein sequence ID" value="MET9844796.1"/>
    <property type="molecule type" value="Genomic_DNA"/>
</dbReference>
<dbReference type="Proteomes" id="UP001550210">
    <property type="component" value="Unassembled WGS sequence"/>
</dbReference>
<proteinExistence type="predicted"/>
<dbReference type="RefSeq" id="WP_355394954.1">
    <property type="nucleotide sequence ID" value="NZ_JBEXPZ010000010.1"/>
</dbReference>
<protein>
    <submittedName>
        <fullName evidence="1">Uncharacterized protein</fullName>
    </submittedName>
</protein>